<dbReference type="InterPro" id="IPR002765">
    <property type="entry name" value="UPF0145_YbjQ-like"/>
</dbReference>
<evidence type="ECO:0000313" key="1">
    <source>
        <dbReference type="EMBL" id="SVC12896.1"/>
    </source>
</evidence>
<dbReference type="InterPro" id="IPR035439">
    <property type="entry name" value="UPF0145_dom_sf"/>
</dbReference>
<dbReference type="SUPFAM" id="SSF117782">
    <property type="entry name" value="YbjQ-like"/>
    <property type="match status" value="1"/>
</dbReference>
<dbReference type="Gene3D" id="3.30.110.70">
    <property type="entry name" value="Hypothetical protein apc22750. Chain B"/>
    <property type="match status" value="1"/>
</dbReference>
<dbReference type="EMBL" id="UINC01075068">
    <property type="protein sequence ID" value="SVC12896.1"/>
    <property type="molecule type" value="Genomic_DNA"/>
</dbReference>
<proteinExistence type="inferred from homology"/>
<protein>
    <submittedName>
        <fullName evidence="1">Uncharacterized protein</fullName>
    </submittedName>
</protein>
<dbReference type="PANTHER" id="PTHR34068:SF1">
    <property type="entry name" value="UPF0145 PROTEIN YBJQ"/>
    <property type="match status" value="1"/>
</dbReference>
<gene>
    <name evidence="1" type="ORF">METZ01_LOCUS265750</name>
</gene>
<name>A0A382JMC2_9ZZZZ</name>
<dbReference type="HAMAP" id="MF_00338">
    <property type="entry name" value="UPF0145"/>
    <property type="match status" value="1"/>
</dbReference>
<accession>A0A382JMC2</accession>
<dbReference type="AlphaFoldDB" id="A0A382JMC2"/>
<sequence length="172" mass="19533">MAEICQVCNKKIGFLDRQYRTQGLLMHDHCLFTLEENPEKYGVKVEDLDHLSDQAIERKKRDKKIEKLILTTAYEVSNREIDHEIEVITSECVYGMNVFRDVFAAARNIFGGRSDATQKVLNDLRETCLYELKALAYNKGADAVIAIDLDYSEFSGGMLFLVASGTAVKLKE</sequence>
<reference evidence="1" key="1">
    <citation type="submission" date="2018-05" db="EMBL/GenBank/DDBJ databases">
        <authorList>
            <person name="Lanie J.A."/>
            <person name="Ng W.-L."/>
            <person name="Kazmierczak K.M."/>
            <person name="Andrzejewski T.M."/>
            <person name="Davidsen T.M."/>
            <person name="Wayne K.J."/>
            <person name="Tettelin H."/>
            <person name="Glass J.I."/>
            <person name="Rusch D."/>
            <person name="Podicherti R."/>
            <person name="Tsui H.-C.T."/>
            <person name="Winkler M.E."/>
        </authorList>
    </citation>
    <scope>NUCLEOTIDE SEQUENCE</scope>
</reference>
<organism evidence="1">
    <name type="scientific">marine metagenome</name>
    <dbReference type="NCBI Taxonomy" id="408172"/>
    <lineage>
        <taxon>unclassified sequences</taxon>
        <taxon>metagenomes</taxon>
        <taxon>ecological metagenomes</taxon>
    </lineage>
</organism>
<dbReference type="Pfam" id="PF01906">
    <property type="entry name" value="YbjQ_1"/>
    <property type="match status" value="1"/>
</dbReference>
<dbReference type="PANTHER" id="PTHR34068">
    <property type="entry name" value="UPF0145 PROTEIN YBJQ"/>
    <property type="match status" value="1"/>
</dbReference>